<evidence type="ECO:0000313" key="2">
    <source>
        <dbReference type="Proteomes" id="UP000694407"/>
    </source>
</evidence>
<reference evidence="1" key="2">
    <citation type="submission" date="2025-09" db="UniProtKB">
        <authorList>
            <consortium name="Ensembl"/>
        </authorList>
    </citation>
    <scope>IDENTIFICATION</scope>
</reference>
<proteinExistence type="predicted"/>
<reference evidence="1" key="1">
    <citation type="submission" date="2025-08" db="UniProtKB">
        <authorList>
            <consortium name="Ensembl"/>
        </authorList>
    </citation>
    <scope>IDENTIFICATION</scope>
</reference>
<dbReference type="Ensembl" id="ENSMMMT00000019651.1">
    <property type="protein sequence ID" value="ENSMMMP00000017268.1"/>
    <property type="gene ID" value="ENSMMMG00000015339.1"/>
</dbReference>
<accession>A0A8C5ZRK0</accession>
<name>A0A8C5ZRK0_MARMA</name>
<organism evidence="1 2">
    <name type="scientific">Marmota marmota marmota</name>
    <name type="common">Alpine marmot</name>
    <dbReference type="NCBI Taxonomy" id="9994"/>
    <lineage>
        <taxon>Eukaryota</taxon>
        <taxon>Metazoa</taxon>
        <taxon>Chordata</taxon>
        <taxon>Craniata</taxon>
        <taxon>Vertebrata</taxon>
        <taxon>Euteleostomi</taxon>
        <taxon>Mammalia</taxon>
        <taxon>Eutheria</taxon>
        <taxon>Euarchontoglires</taxon>
        <taxon>Glires</taxon>
        <taxon>Rodentia</taxon>
        <taxon>Sciuromorpha</taxon>
        <taxon>Sciuridae</taxon>
        <taxon>Xerinae</taxon>
        <taxon>Marmotini</taxon>
        <taxon>Marmota</taxon>
    </lineage>
</organism>
<dbReference type="Proteomes" id="UP000694407">
    <property type="component" value="Unplaced"/>
</dbReference>
<keyword evidence="2" id="KW-1185">Reference proteome</keyword>
<protein>
    <submittedName>
        <fullName evidence="1">Uncharacterized protein</fullName>
    </submittedName>
</protein>
<sequence length="53" mass="6117">TLSSVRIYRFWGGYSMRHNIIQSPRWGSRPLRFTASACKRRTSPGPSSWCSRA</sequence>
<dbReference type="AlphaFoldDB" id="A0A8C5ZRK0"/>
<evidence type="ECO:0000313" key="1">
    <source>
        <dbReference type="Ensembl" id="ENSMMMP00000017268.1"/>
    </source>
</evidence>